<evidence type="ECO:0000313" key="2">
    <source>
        <dbReference type="Proteomes" id="UP001057402"/>
    </source>
</evidence>
<comment type="caution">
    <text evidence="1">The sequence shown here is derived from an EMBL/GenBank/DDBJ whole genome shotgun (WGS) entry which is preliminary data.</text>
</comment>
<name>A0ACB9RNB4_9MYRT</name>
<reference evidence="2" key="1">
    <citation type="journal article" date="2023" name="Front. Plant Sci.">
        <title>Chromosomal-level genome assembly of Melastoma candidum provides insights into trichome evolution.</title>
        <authorList>
            <person name="Zhong Y."/>
            <person name="Wu W."/>
            <person name="Sun C."/>
            <person name="Zou P."/>
            <person name="Liu Y."/>
            <person name="Dai S."/>
            <person name="Zhou R."/>
        </authorList>
    </citation>
    <scope>NUCLEOTIDE SEQUENCE [LARGE SCALE GENOMIC DNA]</scope>
</reference>
<accession>A0ACB9RNB4</accession>
<protein>
    <submittedName>
        <fullName evidence="1">Uncharacterized protein</fullName>
    </submittedName>
</protein>
<gene>
    <name evidence="1" type="ORF">MLD38_006823</name>
</gene>
<proteinExistence type="predicted"/>
<sequence>MLLRSSSTSLLNSSWTTSHARETSPDCTDLPPLPMSRSITLSVDDSRHPKSRIPRASSDPHLVRLSFPKKRLVGPAILVEEEDVDEVGFLFGGGVGGGNGGGGGGGGVGGGGMGSDARDLYYRRLIEGDPSNPLLLCNYAKFLKEVRGDFEKAKEYCARAILANPSDGNALSMYGDLIWQTHKDAERAEDYFNQAVKASPDDCYVMASYARFLWDSEEEEEDRDGENTASSTSPPLLRSCRR</sequence>
<organism evidence="1 2">
    <name type="scientific">Melastoma candidum</name>
    <dbReference type="NCBI Taxonomy" id="119954"/>
    <lineage>
        <taxon>Eukaryota</taxon>
        <taxon>Viridiplantae</taxon>
        <taxon>Streptophyta</taxon>
        <taxon>Embryophyta</taxon>
        <taxon>Tracheophyta</taxon>
        <taxon>Spermatophyta</taxon>
        <taxon>Magnoliopsida</taxon>
        <taxon>eudicotyledons</taxon>
        <taxon>Gunneridae</taxon>
        <taxon>Pentapetalae</taxon>
        <taxon>rosids</taxon>
        <taxon>malvids</taxon>
        <taxon>Myrtales</taxon>
        <taxon>Melastomataceae</taxon>
        <taxon>Melastomatoideae</taxon>
        <taxon>Melastomateae</taxon>
        <taxon>Melastoma</taxon>
    </lineage>
</organism>
<dbReference type="EMBL" id="CM042882">
    <property type="protein sequence ID" value="KAI4380656.1"/>
    <property type="molecule type" value="Genomic_DNA"/>
</dbReference>
<evidence type="ECO:0000313" key="1">
    <source>
        <dbReference type="EMBL" id="KAI4380656.1"/>
    </source>
</evidence>
<dbReference type="Proteomes" id="UP001057402">
    <property type="component" value="Chromosome 3"/>
</dbReference>
<keyword evidence="2" id="KW-1185">Reference proteome</keyword>